<dbReference type="Gene3D" id="4.10.240.10">
    <property type="entry name" value="Zn(2)-C6 fungal-type DNA-binding domain"/>
    <property type="match status" value="1"/>
</dbReference>
<dbReference type="Proteomes" id="UP001287286">
    <property type="component" value="Unassembled WGS sequence"/>
</dbReference>
<feature type="region of interest" description="Disordered" evidence="4">
    <location>
        <begin position="98"/>
        <end position="131"/>
    </location>
</feature>
<dbReference type="PROSITE" id="PS50048">
    <property type="entry name" value="ZN2_CY6_FUNGAL_2"/>
    <property type="match status" value="1"/>
</dbReference>
<reference evidence="6" key="4">
    <citation type="submission" date="2023-11" db="EMBL/GenBank/DDBJ databases">
        <authorList>
            <person name="Beijen E."/>
            <person name="Ohm R.A."/>
        </authorList>
    </citation>
    <scope>NUCLEOTIDE SEQUENCE</scope>
    <source>
        <strain evidence="6">CBS 150709</strain>
    </source>
</reference>
<dbReference type="InterPro" id="IPR050613">
    <property type="entry name" value="Sec_Metabolite_Reg"/>
</dbReference>
<dbReference type="KEGG" id="plj:28888844"/>
<comment type="subcellular location">
    <subcellularLocation>
        <location evidence="1">Nucleus</location>
    </subcellularLocation>
</comment>
<gene>
    <name evidence="8" type="ORF">PCL_03100</name>
    <name evidence="6" type="ORF">Purlil1_540</name>
    <name evidence="7" type="ORF">VFPFJ_06720</name>
</gene>
<dbReference type="GO" id="GO:0003677">
    <property type="term" value="F:DNA binding"/>
    <property type="evidence" value="ECO:0007669"/>
    <property type="project" value="InterPro"/>
</dbReference>
<reference evidence="7 9" key="3">
    <citation type="submission" date="2016-02" db="EMBL/GenBank/DDBJ databases">
        <title>Biosynthesis of antibiotic leucinostatins and their inhibition on Phytophthora in bio-control Purpureocillium lilacinum.</title>
        <authorList>
            <person name="Wang G."/>
            <person name="Liu Z."/>
            <person name="Lin R."/>
            <person name="Li E."/>
            <person name="Mao Z."/>
            <person name="Ling J."/>
            <person name="Yin W."/>
            <person name="Xie B."/>
        </authorList>
    </citation>
    <scope>NUCLEOTIDE SEQUENCE [LARGE SCALE GENOMIC DNA]</scope>
    <source>
        <strain evidence="7">PLFJ-1</strain>
    </source>
</reference>
<dbReference type="OMA" id="IRCELWY"/>
<dbReference type="GO" id="GO:0008270">
    <property type="term" value="F:zinc ion binding"/>
    <property type="evidence" value="ECO:0007669"/>
    <property type="project" value="InterPro"/>
</dbReference>
<evidence type="ECO:0000259" key="5">
    <source>
        <dbReference type="PROSITE" id="PS50048"/>
    </source>
</evidence>
<evidence type="ECO:0000256" key="2">
    <source>
        <dbReference type="ARBA" id="ARBA00022723"/>
    </source>
</evidence>
<dbReference type="EMBL" id="LCWV01000019">
    <property type="protein sequence ID" value="PWI67332.1"/>
    <property type="molecule type" value="Genomic_DNA"/>
</dbReference>
<feature type="domain" description="Zn(2)-C6 fungal-type" evidence="5">
    <location>
        <begin position="22"/>
        <end position="51"/>
    </location>
</feature>
<dbReference type="Proteomes" id="UP000245956">
    <property type="component" value="Unassembled WGS sequence"/>
</dbReference>
<dbReference type="SMART" id="SM00066">
    <property type="entry name" value="GAL4"/>
    <property type="match status" value="1"/>
</dbReference>
<comment type="caution">
    <text evidence="7">The sequence shown here is derived from an EMBL/GenBank/DDBJ whole genome shotgun (WGS) entry which is preliminary data.</text>
</comment>
<dbReference type="Pfam" id="PF00172">
    <property type="entry name" value="Zn_clus"/>
    <property type="match status" value="1"/>
</dbReference>
<evidence type="ECO:0000313" key="11">
    <source>
        <dbReference type="Proteomes" id="UP001287286"/>
    </source>
</evidence>
<proteinExistence type="predicted"/>
<dbReference type="SUPFAM" id="SSF57701">
    <property type="entry name" value="Zn2/Cys6 DNA-binding domain"/>
    <property type="match status" value="1"/>
</dbReference>
<dbReference type="AlphaFoldDB" id="A0A179HDC6"/>
<evidence type="ECO:0000256" key="4">
    <source>
        <dbReference type="SAM" id="MobiDB-lite"/>
    </source>
</evidence>
<dbReference type="InterPro" id="IPR007219">
    <property type="entry name" value="XnlR_reg_dom"/>
</dbReference>
<evidence type="ECO:0000313" key="9">
    <source>
        <dbReference type="Proteomes" id="UP000078340"/>
    </source>
</evidence>
<evidence type="ECO:0000313" key="7">
    <source>
        <dbReference type="EMBL" id="OAQ88255.1"/>
    </source>
</evidence>
<dbReference type="Proteomes" id="UP000078340">
    <property type="component" value="Unassembled WGS sequence"/>
</dbReference>
<accession>A0A179HDC6</accession>
<dbReference type="EMBL" id="JAWRVI010000002">
    <property type="protein sequence ID" value="KAK4094844.1"/>
    <property type="molecule type" value="Genomic_DNA"/>
</dbReference>
<reference evidence="8 10" key="2">
    <citation type="journal article" date="2016" name="Front. Microbiol.">
        <title>Genome and transcriptome sequences reveal the specific parasitism of the nematophagous Purpureocillium lilacinum 36-1.</title>
        <authorList>
            <person name="Xie J."/>
            <person name="Li S."/>
            <person name="Mo C."/>
            <person name="Xiao X."/>
            <person name="Peng D."/>
            <person name="Wang G."/>
            <person name="Xiao Y."/>
        </authorList>
    </citation>
    <scope>NUCLEOTIDE SEQUENCE [LARGE SCALE GENOMIC DNA]</scope>
    <source>
        <strain evidence="8 10">36-1</strain>
    </source>
</reference>
<evidence type="ECO:0000313" key="8">
    <source>
        <dbReference type="EMBL" id="PWI67332.1"/>
    </source>
</evidence>
<dbReference type="PANTHER" id="PTHR31001:SF50">
    <property type="entry name" value="ZN(II)2CYS6 TRANSCRIPTION FACTOR (EUROFUNG)"/>
    <property type="match status" value="1"/>
</dbReference>
<protein>
    <submittedName>
        <fullName evidence="7">Fungal specific transcription factor domain-containing protein</fullName>
    </submittedName>
    <submittedName>
        <fullName evidence="6">Transcriptional regulator family: Fungal Specific TF</fullName>
    </submittedName>
</protein>
<dbReference type="GeneID" id="28888844"/>
<evidence type="ECO:0000256" key="1">
    <source>
        <dbReference type="ARBA" id="ARBA00004123"/>
    </source>
</evidence>
<feature type="compositionally biased region" description="Low complexity" evidence="4">
    <location>
        <begin position="109"/>
        <end position="124"/>
    </location>
</feature>
<evidence type="ECO:0000256" key="3">
    <source>
        <dbReference type="ARBA" id="ARBA00023242"/>
    </source>
</evidence>
<reference evidence="8" key="1">
    <citation type="submission" date="2015-05" db="EMBL/GenBank/DDBJ databases">
        <authorList>
            <person name="Wang D.B."/>
            <person name="Wang M."/>
        </authorList>
    </citation>
    <scope>NUCLEOTIDE SEQUENCE</scope>
    <source>
        <strain evidence="8">36-1</strain>
    </source>
</reference>
<dbReference type="EMBL" id="LSBI01000006">
    <property type="protein sequence ID" value="OAQ88255.1"/>
    <property type="molecule type" value="Genomic_DNA"/>
</dbReference>
<keyword evidence="3" id="KW-0539">Nucleus</keyword>
<dbReference type="PANTHER" id="PTHR31001">
    <property type="entry name" value="UNCHARACTERIZED TRANSCRIPTIONAL REGULATORY PROTEIN"/>
    <property type="match status" value="1"/>
</dbReference>
<organism evidence="7 9">
    <name type="scientific">Purpureocillium lilacinum</name>
    <name type="common">Paecilomyces lilacinus</name>
    <dbReference type="NCBI Taxonomy" id="33203"/>
    <lineage>
        <taxon>Eukaryota</taxon>
        <taxon>Fungi</taxon>
        <taxon>Dikarya</taxon>
        <taxon>Ascomycota</taxon>
        <taxon>Pezizomycotina</taxon>
        <taxon>Sordariomycetes</taxon>
        <taxon>Hypocreomycetidae</taxon>
        <taxon>Hypocreales</taxon>
        <taxon>Ophiocordycipitaceae</taxon>
        <taxon>Purpureocillium</taxon>
    </lineage>
</organism>
<dbReference type="InterPro" id="IPR036864">
    <property type="entry name" value="Zn2-C6_fun-type_DNA-bd_sf"/>
</dbReference>
<keyword evidence="11" id="KW-1185">Reference proteome</keyword>
<evidence type="ECO:0000313" key="10">
    <source>
        <dbReference type="Proteomes" id="UP000245956"/>
    </source>
</evidence>
<dbReference type="Pfam" id="PF04082">
    <property type="entry name" value="Fungal_trans"/>
    <property type="match status" value="1"/>
</dbReference>
<dbReference type="CDD" id="cd00067">
    <property type="entry name" value="GAL4"/>
    <property type="match status" value="1"/>
</dbReference>
<dbReference type="SMART" id="SM00906">
    <property type="entry name" value="Fungal_trans"/>
    <property type="match status" value="1"/>
</dbReference>
<dbReference type="InterPro" id="IPR001138">
    <property type="entry name" value="Zn2Cys6_DnaBD"/>
</dbReference>
<keyword evidence="2" id="KW-0479">Metal-binding</keyword>
<name>A0A179HDC6_PURLI</name>
<reference evidence="6 11" key="5">
    <citation type="journal article" date="2024" name="Microbiol. Resour. Announc.">
        <title>Genome annotations for the ascomycete fungi Trichoderma harzianum, Trichoderma aggressivum, and Purpureocillium lilacinum.</title>
        <authorList>
            <person name="Beijen E.P.W."/>
            <person name="Ohm R.A."/>
        </authorList>
    </citation>
    <scope>NUCLEOTIDE SEQUENCE [LARGE SCALE GENOMIC DNA]</scope>
    <source>
        <strain evidence="6 11">CBS 150709</strain>
    </source>
</reference>
<evidence type="ECO:0000313" key="6">
    <source>
        <dbReference type="EMBL" id="KAK4094844.1"/>
    </source>
</evidence>
<dbReference type="GO" id="GO:0000981">
    <property type="term" value="F:DNA-binding transcription factor activity, RNA polymerase II-specific"/>
    <property type="evidence" value="ECO:0007669"/>
    <property type="project" value="InterPro"/>
</dbReference>
<dbReference type="GO" id="GO:0006351">
    <property type="term" value="P:DNA-templated transcription"/>
    <property type="evidence" value="ECO:0007669"/>
    <property type="project" value="InterPro"/>
</dbReference>
<sequence length="750" mass="83013">MESLQQGPAATSRDQEGLKIWSCVTCRRRKVKCDRRDPCANCVRNGIECHFPVTGRLPRRSRDPTGAFSAITSSSNRQVELLGRLRRLEDLVTELSGQLEDGSLPPTRQLQLGALSSGSSASAGKTPLTGNEEMYEDFGRLVVDQGGRPRVDRGFWSIFCDEVEHIFEAIQDVSDEPQPAVRQASSVDDGSTQDHCHGYLLGNPCASTAEEDLYPLPSQVPFLWNTFVQNVDPFIKVLHVPTVESVISQTKGKLDSLGPGVEALLFSICLAAIVSLDGDEVSDAFRVSRGEMISRFRLGAERTLGRARFATTRDVQVIQALAIYLSILPYIDSAQLASNLTGVLMRIATSMGLHKDDLDGEQPNKVSVVEMETNRRLWWHICFIESRGVDLGVPGIGISEAAFTTRTPSNIDDQKIPYTSGTAFAGGELRPSPTALAVIRCEIWQLRSTLRSRPDDTLALQLQMAHDSRARIAGLYPFTPRSDDAFVSFLQTITGLFFAKVEMEIYRQHLLRGPADAGAAASTRSQFFTSSVAVIDATRELETNPAWHKWRWQLRGRFPWRAVGSIFIQLCQLPWTPASERAWDLARGLFEGLPEGARRDAQWRRLNELAAKAAAHREKLVEDRAAARETGLDWNLLQVDEAAASQPEVERFVIQDAFGRHPVSSAADEAVARVMSPVDNRANAGEERALQQGWEAQAKAPPGFETQTSSFIRGVLEETAAADWERDVYAIDGALIDWPDWDDGTDVDMF</sequence>
<dbReference type="GO" id="GO:0005634">
    <property type="term" value="C:nucleus"/>
    <property type="evidence" value="ECO:0007669"/>
    <property type="project" value="UniProtKB-SubCell"/>
</dbReference>
<dbReference type="PROSITE" id="PS00463">
    <property type="entry name" value="ZN2_CY6_FUNGAL_1"/>
    <property type="match status" value="1"/>
</dbReference>
<dbReference type="CDD" id="cd12148">
    <property type="entry name" value="fungal_TF_MHR"/>
    <property type="match status" value="1"/>
</dbReference>